<comment type="caution">
    <text evidence="8">The sequence shown here is derived from an EMBL/GenBank/DDBJ whole genome shotgun (WGS) entry which is preliminary data.</text>
</comment>
<feature type="transmembrane region" description="Helical" evidence="7">
    <location>
        <begin position="69"/>
        <end position="96"/>
    </location>
</feature>
<evidence type="ECO:0000256" key="1">
    <source>
        <dbReference type="ARBA" id="ARBA00004651"/>
    </source>
</evidence>
<dbReference type="GO" id="GO:0005886">
    <property type="term" value="C:plasma membrane"/>
    <property type="evidence" value="ECO:0007669"/>
    <property type="project" value="UniProtKB-SubCell"/>
</dbReference>
<evidence type="ECO:0000256" key="4">
    <source>
        <dbReference type="ARBA" id="ARBA00022692"/>
    </source>
</evidence>
<feature type="transmembrane region" description="Helical" evidence="7">
    <location>
        <begin position="145"/>
        <end position="162"/>
    </location>
</feature>
<dbReference type="RefSeq" id="WP_158401426.1">
    <property type="nucleotide sequence ID" value="NZ_PRLB01000011.1"/>
</dbReference>
<reference evidence="8 9" key="1">
    <citation type="submission" date="2018-02" db="EMBL/GenBank/DDBJ databases">
        <title>Complete genome sequencing of Faecalibacterium prausnitzii strains isolated from the human gut.</title>
        <authorList>
            <person name="Fitzgerald B.C."/>
            <person name="Shkoporov A.N."/>
            <person name="Ross P.R."/>
            <person name="Hill C."/>
        </authorList>
    </citation>
    <scope>NUCLEOTIDE SEQUENCE [LARGE SCALE GENOMIC DNA]</scope>
    <source>
        <strain evidence="8 9">APC942/32-1</strain>
    </source>
</reference>
<gene>
    <name evidence="8" type="ORF">C4N26_11035</name>
</gene>
<dbReference type="EMBL" id="PRLB01000011">
    <property type="protein sequence ID" value="RAW53466.1"/>
    <property type="molecule type" value="Genomic_DNA"/>
</dbReference>
<evidence type="ECO:0000256" key="6">
    <source>
        <dbReference type="ARBA" id="ARBA00023136"/>
    </source>
</evidence>
<keyword evidence="6 7" id="KW-0472">Membrane</keyword>
<dbReference type="PANTHER" id="PTHR43663:SF1">
    <property type="entry name" value="CHROMATE TRANSPORTER"/>
    <property type="match status" value="1"/>
</dbReference>
<organism evidence="8 9">
    <name type="scientific">Faecalibacterium prausnitzii</name>
    <dbReference type="NCBI Taxonomy" id="853"/>
    <lineage>
        <taxon>Bacteria</taxon>
        <taxon>Bacillati</taxon>
        <taxon>Bacillota</taxon>
        <taxon>Clostridia</taxon>
        <taxon>Eubacteriales</taxon>
        <taxon>Oscillospiraceae</taxon>
        <taxon>Faecalibacterium</taxon>
    </lineage>
</organism>
<keyword evidence="4 7" id="KW-0812">Transmembrane</keyword>
<dbReference type="OrthoDB" id="9788907at2"/>
<accession>A0A329TXP6</accession>
<protein>
    <submittedName>
        <fullName evidence="8">Chromate transporter</fullName>
    </submittedName>
</protein>
<keyword evidence="3" id="KW-1003">Cell membrane</keyword>
<dbReference type="Proteomes" id="UP000251144">
    <property type="component" value="Unassembled WGS sequence"/>
</dbReference>
<evidence type="ECO:0000256" key="3">
    <source>
        <dbReference type="ARBA" id="ARBA00022475"/>
    </source>
</evidence>
<evidence type="ECO:0000256" key="7">
    <source>
        <dbReference type="SAM" id="Phobius"/>
    </source>
</evidence>
<proteinExistence type="inferred from homology"/>
<dbReference type="GO" id="GO:0015109">
    <property type="term" value="F:chromate transmembrane transporter activity"/>
    <property type="evidence" value="ECO:0007669"/>
    <property type="project" value="InterPro"/>
</dbReference>
<evidence type="ECO:0000313" key="8">
    <source>
        <dbReference type="EMBL" id="RAW53466.1"/>
    </source>
</evidence>
<dbReference type="InterPro" id="IPR003370">
    <property type="entry name" value="Chromate_transpt"/>
</dbReference>
<feature type="transmembrane region" description="Helical" evidence="7">
    <location>
        <begin position="169"/>
        <end position="187"/>
    </location>
</feature>
<evidence type="ECO:0000256" key="2">
    <source>
        <dbReference type="ARBA" id="ARBA00005262"/>
    </source>
</evidence>
<evidence type="ECO:0000256" key="5">
    <source>
        <dbReference type="ARBA" id="ARBA00022989"/>
    </source>
</evidence>
<name>A0A329TXP6_9FIRM</name>
<dbReference type="Pfam" id="PF02417">
    <property type="entry name" value="Chromate_transp"/>
    <property type="match status" value="1"/>
</dbReference>
<feature type="transmembrane region" description="Helical" evidence="7">
    <location>
        <begin position="6"/>
        <end position="24"/>
    </location>
</feature>
<dbReference type="InterPro" id="IPR052518">
    <property type="entry name" value="CHR_Transporter"/>
</dbReference>
<keyword evidence="5 7" id="KW-1133">Transmembrane helix</keyword>
<comment type="similarity">
    <text evidence="2">Belongs to the chromate ion transporter (CHR) (TC 2.A.51) family.</text>
</comment>
<sequence length="188" mass="19600">MFLKLFLTFLEIGAVSFGGGYGMISLIREKVLLNGWLSEAEFLSFIAVSESTPGPLAVNMATFIGASQGGVPGALCATLGVVLPSFFIILLIAALIHDLLKYAGVEAFLSGVRPCVVALILSTAFTMGLSTLLGISTAAETPSPVWRGIGILALLAGVRLIWQKARGKAPSPIGMILFSAVLGAVLYQ</sequence>
<comment type="subcellular location">
    <subcellularLocation>
        <location evidence="1">Cell membrane</location>
        <topology evidence="1">Multi-pass membrane protein</topology>
    </subcellularLocation>
</comment>
<feature type="transmembrane region" description="Helical" evidence="7">
    <location>
        <begin position="116"/>
        <end position="139"/>
    </location>
</feature>
<dbReference type="PANTHER" id="PTHR43663">
    <property type="entry name" value="CHROMATE TRANSPORT PROTEIN-RELATED"/>
    <property type="match status" value="1"/>
</dbReference>
<dbReference type="AlphaFoldDB" id="A0A329TXP6"/>
<evidence type="ECO:0000313" key="9">
    <source>
        <dbReference type="Proteomes" id="UP000251144"/>
    </source>
</evidence>